<feature type="compositionally biased region" description="Basic residues" evidence="5">
    <location>
        <begin position="283"/>
        <end position="295"/>
    </location>
</feature>
<keyword evidence="9" id="KW-1185">Reference proteome</keyword>
<dbReference type="AlphaFoldDB" id="A0A4P9X9M5"/>
<dbReference type="GO" id="GO:0003747">
    <property type="term" value="F:translation release factor activity"/>
    <property type="evidence" value="ECO:0007669"/>
    <property type="project" value="InterPro"/>
</dbReference>
<dbReference type="Proteomes" id="UP000274922">
    <property type="component" value="Unassembled WGS sequence"/>
</dbReference>
<reference evidence="9" key="1">
    <citation type="journal article" date="2018" name="Nat. Microbiol.">
        <title>Leveraging single-cell genomics to expand the fungal tree of life.</title>
        <authorList>
            <person name="Ahrendt S.R."/>
            <person name="Quandt C.A."/>
            <person name="Ciobanu D."/>
            <person name="Clum A."/>
            <person name="Salamov A."/>
            <person name="Andreopoulos B."/>
            <person name="Cheng J.F."/>
            <person name="Woyke T."/>
            <person name="Pelin A."/>
            <person name="Henrissat B."/>
            <person name="Reynolds N.K."/>
            <person name="Benny G.L."/>
            <person name="Smith M.E."/>
            <person name="James T.Y."/>
            <person name="Grigoriev I.V."/>
        </authorList>
    </citation>
    <scope>NUCLEOTIDE SEQUENCE [LARGE SCALE GENOMIC DNA]</scope>
    <source>
        <strain evidence="9">ATCC 52028</strain>
    </source>
</reference>
<feature type="chain" id="PRO_5020258146" description="Prokaryotic-type class I peptide chain release factors domain-containing protein" evidence="6">
    <location>
        <begin position="35"/>
        <end position="349"/>
    </location>
</feature>
<proteinExistence type="inferred from homology"/>
<feature type="region of interest" description="Disordered" evidence="5">
    <location>
        <begin position="283"/>
        <end position="349"/>
    </location>
</feature>
<feature type="domain" description="Prokaryotic-type class I peptide chain release factors" evidence="7">
    <location>
        <begin position="197"/>
        <end position="288"/>
    </location>
</feature>
<keyword evidence="4" id="KW-0496">Mitochondrion</keyword>
<feature type="compositionally biased region" description="Pro residues" evidence="5">
    <location>
        <begin position="86"/>
        <end position="97"/>
    </location>
</feature>
<dbReference type="GO" id="GO:0005739">
    <property type="term" value="C:mitochondrion"/>
    <property type="evidence" value="ECO:0007669"/>
    <property type="project" value="UniProtKB-SubCell"/>
</dbReference>
<keyword evidence="6" id="KW-0732">Signal</keyword>
<dbReference type="GO" id="GO:0032543">
    <property type="term" value="P:mitochondrial translation"/>
    <property type="evidence" value="ECO:0007669"/>
    <property type="project" value="UniProtKB-ARBA"/>
</dbReference>
<evidence type="ECO:0000256" key="4">
    <source>
        <dbReference type="ARBA" id="ARBA00023128"/>
    </source>
</evidence>
<accession>A0A4P9X9M5</accession>
<dbReference type="InterPro" id="IPR052405">
    <property type="entry name" value="Mito_Transl_Release_Factor"/>
</dbReference>
<feature type="region of interest" description="Disordered" evidence="5">
    <location>
        <begin position="52"/>
        <end position="100"/>
    </location>
</feature>
<name>A0A4P9X9M5_9FUNG</name>
<sequence>MGVLGAARGAAWPPASPLLLLLLVRGGLPHRAAARGGGLIMPRLSHAPGIRTKTHRSTAHPATAEAHEAAPPPPTPTTPALTATPARPPAQAAPPPLSEADMAGRDLARSRLRAAHPLPLQNVTGRPPAEVRRHAITYVAGEPVRRERGSIAAAVPTATEAPVEPEAAETPAALERVRAAETGAKPKKKKNMPHPRIELDEADLIESFIKGSGPGGQKINKCRHNVQLTHKPTGIVVESQKYRHLALNRHEARKVLKAKLDTLYLGDQSKAAQKAAKLRKAKAKARARHHKKHGHPTGGAADDPTGEMDPRLLEADALAHEPPASETPAALSRAVPTVTDPDPAVSAPR</sequence>
<keyword evidence="3" id="KW-0809">Transit peptide</keyword>
<comment type="similarity">
    <text evidence="2">Belongs to the prokaryotic/mitochondrial release factor family.</text>
</comment>
<evidence type="ECO:0000313" key="9">
    <source>
        <dbReference type="Proteomes" id="UP000274922"/>
    </source>
</evidence>
<evidence type="ECO:0000256" key="2">
    <source>
        <dbReference type="ARBA" id="ARBA00010835"/>
    </source>
</evidence>
<comment type="subcellular location">
    <subcellularLocation>
        <location evidence="1">Mitochondrion</location>
    </subcellularLocation>
</comment>
<evidence type="ECO:0000256" key="6">
    <source>
        <dbReference type="SAM" id="SignalP"/>
    </source>
</evidence>
<gene>
    <name evidence="8" type="ORF">CXG81DRAFT_18482</name>
</gene>
<evidence type="ECO:0000256" key="5">
    <source>
        <dbReference type="SAM" id="MobiDB-lite"/>
    </source>
</evidence>
<feature type="signal peptide" evidence="6">
    <location>
        <begin position="1"/>
        <end position="34"/>
    </location>
</feature>
<dbReference type="PANTHER" id="PTHR46203:SF1">
    <property type="entry name" value="MITOCHONDRIAL TRANSLATION RELEASE FACTOR IN RESCUE"/>
    <property type="match status" value="1"/>
</dbReference>
<dbReference type="OrthoDB" id="277888at2759"/>
<evidence type="ECO:0000256" key="1">
    <source>
        <dbReference type="ARBA" id="ARBA00004173"/>
    </source>
</evidence>
<dbReference type="Gene3D" id="3.30.160.20">
    <property type="match status" value="1"/>
</dbReference>
<evidence type="ECO:0000256" key="3">
    <source>
        <dbReference type="ARBA" id="ARBA00022946"/>
    </source>
</evidence>
<evidence type="ECO:0000259" key="7">
    <source>
        <dbReference type="Pfam" id="PF00472"/>
    </source>
</evidence>
<dbReference type="InterPro" id="IPR000352">
    <property type="entry name" value="Pep_chain_release_fac_I"/>
</dbReference>
<dbReference type="Pfam" id="PF00472">
    <property type="entry name" value="RF-1"/>
    <property type="match status" value="1"/>
</dbReference>
<feature type="compositionally biased region" description="Basic and acidic residues" evidence="5">
    <location>
        <begin position="308"/>
        <end position="319"/>
    </location>
</feature>
<dbReference type="PANTHER" id="PTHR46203">
    <property type="entry name" value="PROBABLE PEPTIDE CHAIN RELEASE FACTOR C12ORF65"/>
    <property type="match status" value="1"/>
</dbReference>
<organism evidence="8 9">
    <name type="scientific">Caulochytrium protostelioides</name>
    <dbReference type="NCBI Taxonomy" id="1555241"/>
    <lineage>
        <taxon>Eukaryota</taxon>
        <taxon>Fungi</taxon>
        <taxon>Fungi incertae sedis</taxon>
        <taxon>Chytridiomycota</taxon>
        <taxon>Chytridiomycota incertae sedis</taxon>
        <taxon>Chytridiomycetes</taxon>
        <taxon>Caulochytriales</taxon>
        <taxon>Caulochytriaceae</taxon>
        <taxon>Caulochytrium</taxon>
    </lineage>
</organism>
<protein>
    <recommendedName>
        <fullName evidence="7">Prokaryotic-type class I peptide chain release factors domain-containing protein</fullName>
    </recommendedName>
</protein>
<evidence type="ECO:0000313" key="8">
    <source>
        <dbReference type="EMBL" id="RKP01790.1"/>
    </source>
</evidence>
<dbReference type="STRING" id="1555241.A0A4P9X9M5"/>
<dbReference type="SUPFAM" id="SSF75620">
    <property type="entry name" value="Release factor"/>
    <property type="match status" value="1"/>
</dbReference>
<dbReference type="EMBL" id="ML014161">
    <property type="protein sequence ID" value="RKP01790.1"/>
    <property type="molecule type" value="Genomic_DNA"/>
</dbReference>
<dbReference type="InterPro" id="IPR045853">
    <property type="entry name" value="Pep_chain_release_fac_I_sf"/>
</dbReference>